<protein>
    <recommendedName>
        <fullName evidence="4">Bacteriocin-type signal sequence</fullName>
    </recommendedName>
</protein>
<reference evidence="2" key="1">
    <citation type="submission" date="2011-05" db="EMBL/GenBank/DDBJ databases">
        <title>Complete sequence of Thermoanaerobacterium xylanolyticum LX-11.</title>
        <authorList>
            <consortium name="US DOE Joint Genome Institute"/>
            <person name="Lucas S."/>
            <person name="Han J."/>
            <person name="Lapidus A."/>
            <person name="Cheng J.-F."/>
            <person name="Goodwin L."/>
            <person name="Pitluck S."/>
            <person name="Peters L."/>
            <person name="Mikhailova N."/>
            <person name="Lu M."/>
            <person name="Han C."/>
            <person name="Tapia R."/>
            <person name="Land M."/>
            <person name="Hauser L."/>
            <person name="Kyrpides N."/>
            <person name="Ivanova N."/>
            <person name="Pagani I."/>
            <person name="Hemme C."/>
            <person name="Woyke T."/>
        </authorList>
    </citation>
    <scope>NUCLEOTIDE SEQUENCE</scope>
    <source>
        <strain evidence="2">LX-11</strain>
    </source>
</reference>
<accession>F6BIP9</accession>
<dbReference type="eggNOG" id="ENOG50347YA">
    <property type="taxonomic scope" value="Bacteria"/>
</dbReference>
<keyword evidence="1" id="KW-0812">Transmembrane</keyword>
<evidence type="ECO:0000313" key="3">
    <source>
        <dbReference type="Proteomes" id="UP000007239"/>
    </source>
</evidence>
<dbReference type="EMBL" id="CP002739">
    <property type="protein sequence ID" value="AEF16793.1"/>
    <property type="molecule type" value="Genomic_DNA"/>
</dbReference>
<evidence type="ECO:0000313" key="2">
    <source>
        <dbReference type="EMBL" id="AEF16793.1"/>
    </source>
</evidence>
<feature type="transmembrane region" description="Helical" evidence="1">
    <location>
        <begin position="35"/>
        <end position="60"/>
    </location>
</feature>
<keyword evidence="1" id="KW-0472">Membrane</keyword>
<keyword evidence="3" id="KW-1185">Reference proteome</keyword>
<evidence type="ECO:0000256" key="1">
    <source>
        <dbReference type="SAM" id="Phobius"/>
    </source>
</evidence>
<evidence type="ECO:0008006" key="4">
    <source>
        <dbReference type="Google" id="ProtNLM"/>
    </source>
</evidence>
<proteinExistence type="predicted"/>
<dbReference type="HOGENOM" id="CLU_2453628_0_0_9"/>
<name>F6BIP9_THEXL</name>
<sequence length="90" mass="8811">METVMPMNGFMELTEEDLMIIDGGVNWGVTLGGTALLISAIGLTIATGGLGFMPVSVILGAGTGAEIAIAGVATAASALSGTAIGYGLTH</sequence>
<gene>
    <name evidence="2" type="ordered locus">Thexy_0748</name>
</gene>
<dbReference type="Proteomes" id="UP000007239">
    <property type="component" value="Chromosome"/>
</dbReference>
<dbReference type="RefSeq" id="WP_013787541.1">
    <property type="nucleotide sequence ID" value="NC_015555.1"/>
</dbReference>
<dbReference type="AlphaFoldDB" id="F6BIP9"/>
<dbReference type="KEGG" id="txy:Thexy_0748"/>
<keyword evidence="1" id="KW-1133">Transmembrane helix</keyword>
<feature type="transmembrane region" description="Helical" evidence="1">
    <location>
        <begin position="67"/>
        <end position="88"/>
    </location>
</feature>
<organism evidence="2 3">
    <name type="scientific">Thermoanaerobacterium xylanolyticum (strain ATCC 49914 / DSM 7097 / LX-11)</name>
    <dbReference type="NCBI Taxonomy" id="858215"/>
    <lineage>
        <taxon>Bacteria</taxon>
        <taxon>Bacillati</taxon>
        <taxon>Bacillota</taxon>
        <taxon>Clostridia</taxon>
        <taxon>Thermoanaerobacterales</taxon>
        <taxon>Thermoanaerobacteraceae</taxon>
        <taxon>Thermoanaerobacterium</taxon>
    </lineage>
</organism>